<keyword evidence="1" id="KW-0472">Membrane</keyword>
<protein>
    <submittedName>
        <fullName evidence="3">Uncharacterized protein</fullName>
    </submittedName>
</protein>
<keyword evidence="1" id="KW-1133">Transmembrane helix</keyword>
<proteinExistence type="predicted"/>
<keyword evidence="4" id="KW-1185">Reference proteome</keyword>
<dbReference type="OMA" id="WYNATYL"/>
<dbReference type="GO" id="GO:0005319">
    <property type="term" value="F:lipid transporter activity"/>
    <property type="evidence" value="ECO:0007669"/>
    <property type="project" value="TreeGrafter"/>
</dbReference>
<feature type="chain" id="PRO_5013334445" evidence="2">
    <location>
        <begin position="16"/>
        <end position="285"/>
    </location>
</feature>
<dbReference type="GO" id="GO:0016020">
    <property type="term" value="C:membrane"/>
    <property type="evidence" value="ECO:0007669"/>
    <property type="project" value="InterPro"/>
</dbReference>
<dbReference type="eggNOG" id="KOG0059">
    <property type="taxonomic scope" value="Eukaryota"/>
</dbReference>
<keyword evidence="2" id="KW-0732">Signal</keyword>
<dbReference type="GO" id="GO:0140359">
    <property type="term" value="F:ABC-type transporter activity"/>
    <property type="evidence" value="ECO:0007669"/>
    <property type="project" value="InterPro"/>
</dbReference>
<organism evidence="3 4">
    <name type="scientific">Brassica oleracea var. oleracea</name>
    <dbReference type="NCBI Taxonomy" id="109376"/>
    <lineage>
        <taxon>Eukaryota</taxon>
        <taxon>Viridiplantae</taxon>
        <taxon>Streptophyta</taxon>
        <taxon>Embryophyta</taxon>
        <taxon>Tracheophyta</taxon>
        <taxon>Spermatophyta</taxon>
        <taxon>Magnoliopsida</taxon>
        <taxon>eudicotyledons</taxon>
        <taxon>Gunneridae</taxon>
        <taxon>Pentapetalae</taxon>
        <taxon>rosids</taxon>
        <taxon>malvids</taxon>
        <taxon>Brassicales</taxon>
        <taxon>Brassicaceae</taxon>
        <taxon>Brassiceae</taxon>
        <taxon>Brassica</taxon>
    </lineage>
</organism>
<dbReference type="InterPro" id="IPR026082">
    <property type="entry name" value="ABCA"/>
</dbReference>
<feature type="signal peptide" evidence="2">
    <location>
        <begin position="1"/>
        <end position="15"/>
    </location>
</feature>
<keyword evidence="1" id="KW-0812">Transmembrane</keyword>
<dbReference type="HOGENOM" id="CLU_977772_0_0_1"/>
<evidence type="ECO:0000256" key="2">
    <source>
        <dbReference type="SAM" id="SignalP"/>
    </source>
</evidence>
<reference evidence="3 4" key="1">
    <citation type="journal article" date="2014" name="Genome Biol.">
        <title>Transcriptome and methylome profiling reveals relics of genome dominance in the mesopolyploid Brassica oleracea.</title>
        <authorList>
            <person name="Parkin I.A."/>
            <person name="Koh C."/>
            <person name="Tang H."/>
            <person name="Robinson S.J."/>
            <person name="Kagale S."/>
            <person name="Clarke W.E."/>
            <person name="Town C.D."/>
            <person name="Nixon J."/>
            <person name="Krishnakumar V."/>
            <person name="Bidwell S.L."/>
            <person name="Denoeud F."/>
            <person name="Belcram H."/>
            <person name="Links M.G."/>
            <person name="Just J."/>
            <person name="Clarke C."/>
            <person name="Bender T."/>
            <person name="Huebert T."/>
            <person name="Mason A.S."/>
            <person name="Pires J.C."/>
            <person name="Barker G."/>
            <person name="Moore J."/>
            <person name="Walley P.G."/>
            <person name="Manoli S."/>
            <person name="Batley J."/>
            <person name="Edwards D."/>
            <person name="Nelson M.N."/>
            <person name="Wang X."/>
            <person name="Paterson A.H."/>
            <person name="King G."/>
            <person name="Bancroft I."/>
            <person name="Chalhoub B."/>
            <person name="Sharpe A.G."/>
        </authorList>
    </citation>
    <scope>NUCLEOTIDE SEQUENCE</scope>
    <source>
        <strain evidence="3 4">cv. TO1000</strain>
    </source>
</reference>
<evidence type="ECO:0000256" key="1">
    <source>
        <dbReference type="SAM" id="Phobius"/>
    </source>
</evidence>
<dbReference type="PANTHER" id="PTHR19229:SF154">
    <property type="entry name" value="ABC TRANSPORTER A FAMILY MEMBER 3-RELATED"/>
    <property type="match status" value="1"/>
</dbReference>
<accession>A0A0D3A903</accession>
<evidence type="ECO:0000313" key="3">
    <source>
        <dbReference type="EnsemblPlants" id="Bo1g072380.1"/>
    </source>
</evidence>
<dbReference type="Proteomes" id="UP000032141">
    <property type="component" value="Chromosome C1"/>
</dbReference>
<feature type="transmembrane region" description="Helical" evidence="1">
    <location>
        <begin position="252"/>
        <end position="281"/>
    </location>
</feature>
<name>A0A0D3A903_BRAOL</name>
<dbReference type="PANTHER" id="PTHR19229">
    <property type="entry name" value="ATP-BINDING CASSETTE TRANSPORTER SUBFAMILY A ABCA"/>
    <property type="match status" value="1"/>
</dbReference>
<evidence type="ECO:0000313" key="4">
    <source>
        <dbReference type="Proteomes" id="UP000032141"/>
    </source>
</evidence>
<sequence length="285" mass="32248">MIPFYLCVVLVGIQALFDSQVNKSLDNQCGCKCIHKTGDEKCQMVCGVEYSTRDQGVFCAIPNPQPWPSSFGSYSASSATTYKGSATNYLDAGIVSDRFIYNLQPRCTQKSNFSFSVGQPPLNFTKEILFKWIDYVLILRKQEIRCVQGLNLWRNSSREVNSEIFRGYQKGNPEGKINEIVAAYDLLDTNKTNFNVNIWYNATYLEDSGNRPPKLLRVPRLVSLVILTTLVYEKQQRLRIIMKMHGLGDGPYWMISYAYCLDISTVCVICLMIFGSAIAIVPCRA</sequence>
<reference evidence="3" key="2">
    <citation type="submission" date="2015-03" db="UniProtKB">
        <authorList>
            <consortium name="EnsemblPlants"/>
        </authorList>
    </citation>
    <scope>IDENTIFICATION</scope>
</reference>
<dbReference type="Gramene" id="Bo1g072380.1">
    <property type="protein sequence ID" value="Bo1g072380.1"/>
    <property type="gene ID" value="Bo1g072380"/>
</dbReference>
<dbReference type="EnsemblPlants" id="Bo1g072380.1">
    <property type="protein sequence ID" value="Bo1g072380.1"/>
    <property type="gene ID" value="Bo1g072380"/>
</dbReference>
<dbReference type="AlphaFoldDB" id="A0A0D3A903"/>
<dbReference type="STRING" id="109376.A0A0D3A903"/>